<feature type="domain" description="Protein kinase" evidence="6">
    <location>
        <begin position="23"/>
        <end position="291"/>
    </location>
</feature>
<evidence type="ECO:0000313" key="8">
    <source>
        <dbReference type="Proteomes" id="UP000054166"/>
    </source>
</evidence>
<dbReference type="InterPro" id="IPR017441">
    <property type="entry name" value="Protein_kinase_ATP_BS"/>
</dbReference>
<dbReference type="InterPro" id="IPR008271">
    <property type="entry name" value="Ser/Thr_kinase_AS"/>
</dbReference>
<dbReference type="InterPro" id="IPR000719">
    <property type="entry name" value="Prot_kinase_dom"/>
</dbReference>
<dbReference type="EMBL" id="KN832988">
    <property type="protein sequence ID" value="KIM84073.1"/>
    <property type="molecule type" value="Genomic_DNA"/>
</dbReference>
<protein>
    <recommendedName>
        <fullName evidence="1">non-specific serine/threonine protein kinase</fullName>
        <ecNumber evidence="1">2.7.11.1</ecNumber>
    </recommendedName>
</protein>
<keyword evidence="8" id="KW-1185">Reference proteome</keyword>
<keyword evidence="5" id="KW-0808">Transferase</keyword>
<dbReference type="PROSITE" id="PS50011">
    <property type="entry name" value="PROTEIN_KINASE_DOM"/>
    <property type="match status" value="1"/>
</dbReference>
<evidence type="ECO:0000256" key="2">
    <source>
        <dbReference type="ARBA" id="ARBA00022741"/>
    </source>
</evidence>
<dbReference type="InterPro" id="IPR050235">
    <property type="entry name" value="CK1_Ser-Thr_kinase"/>
</dbReference>
<keyword evidence="5" id="KW-0418">Kinase</keyword>
<dbReference type="CDD" id="cd14016">
    <property type="entry name" value="STKc_CK1"/>
    <property type="match status" value="1"/>
</dbReference>
<dbReference type="SUPFAM" id="SSF56112">
    <property type="entry name" value="Protein kinase-like (PK-like)"/>
    <property type="match status" value="1"/>
</dbReference>
<feature type="binding site" evidence="4">
    <location>
        <position position="52"/>
    </location>
    <ligand>
        <name>ATP</name>
        <dbReference type="ChEBI" id="CHEBI:30616"/>
    </ligand>
</feature>
<dbReference type="PROSITE" id="PS00107">
    <property type="entry name" value="PROTEIN_KINASE_ATP"/>
    <property type="match status" value="1"/>
</dbReference>
<dbReference type="InParanoid" id="A0A0C3BCN7"/>
<evidence type="ECO:0000313" key="7">
    <source>
        <dbReference type="EMBL" id="KIM84073.1"/>
    </source>
</evidence>
<sequence>MQPGVGLDDEFRGLDVIRVGGKYRLREQIGSGSFGIVYHGVNIVSKEDVAIKLESIDTEFPQLQHEYRVYKNIAGGIGIPSIRWFGTEGDYNTLVLERLGPSLEDIFNRFDRKFSLKTVLLLADQMISRIEYVHSCHFIHGDIKPANFLMGANDYDHQVYIIDFGLAKRYRDPNTHLHIPYKENCPPVGTTPYISINNHLGVEQSRRDDLESLAYVLLYFLCGSLPWHGVKFTGNKQQRNTTLRQKRSRRLALMCSACPPEFGTFLDYVHTLAFDEKLDYDYIHQLFHELLIREGHQYGHPFPDSTIDISQHDRRAAARVKVNR</sequence>
<reference evidence="8" key="2">
    <citation type="submission" date="2015-01" db="EMBL/GenBank/DDBJ databases">
        <title>Evolutionary Origins and Diversification of the Mycorrhizal Mutualists.</title>
        <authorList>
            <consortium name="DOE Joint Genome Institute"/>
            <consortium name="Mycorrhizal Genomics Consortium"/>
            <person name="Kohler A."/>
            <person name="Kuo A."/>
            <person name="Nagy L.G."/>
            <person name="Floudas D."/>
            <person name="Copeland A."/>
            <person name="Barry K.W."/>
            <person name="Cichocki N."/>
            <person name="Veneault-Fourrey C."/>
            <person name="LaButti K."/>
            <person name="Lindquist E.A."/>
            <person name="Lipzen A."/>
            <person name="Lundell T."/>
            <person name="Morin E."/>
            <person name="Murat C."/>
            <person name="Riley R."/>
            <person name="Ohm R."/>
            <person name="Sun H."/>
            <person name="Tunlid A."/>
            <person name="Henrissat B."/>
            <person name="Grigoriev I.V."/>
            <person name="Hibbett D.S."/>
            <person name="Martin F."/>
        </authorList>
    </citation>
    <scope>NUCLEOTIDE SEQUENCE [LARGE SCALE GENOMIC DNA]</scope>
    <source>
        <strain evidence="8">F 1598</strain>
    </source>
</reference>
<dbReference type="AlphaFoldDB" id="A0A0C3BCN7"/>
<proteinExistence type="inferred from homology"/>
<dbReference type="InterPro" id="IPR011009">
    <property type="entry name" value="Kinase-like_dom_sf"/>
</dbReference>
<name>A0A0C3BCN7_PILCF</name>
<dbReference type="STRING" id="765440.A0A0C3BCN7"/>
<evidence type="ECO:0000256" key="3">
    <source>
        <dbReference type="ARBA" id="ARBA00022840"/>
    </source>
</evidence>
<dbReference type="Gene3D" id="1.10.510.10">
    <property type="entry name" value="Transferase(Phosphotransferase) domain 1"/>
    <property type="match status" value="1"/>
</dbReference>
<dbReference type="GO" id="GO:0005524">
    <property type="term" value="F:ATP binding"/>
    <property type="evidence" value="ECO:0007669"/>
    <property type="project" value="UniProtKB-UniRule"/>
</dbReference>
<keyword evidence="2 4" id="KW-0547">Nucleotide-binding</keyword>
<evidence type="ECO:0000256" key="4">
    <source>
        <dbReference type="PROSITE-ProRule" id="PRU10141"/>
    </source>
</evidence>
<comment type="similarity">
    <text evidence="5">Belongs to the protein kinase superfamily.</text>
</comment>
<dbReference type="SMART" id="SM00220">
    <property type="entry name" value="S_TKc"/>
    <property type="match status" value="1"/>
</dbReference>
<reference evidence="7 8" key="1">
    <citation type="submission" date="2014-04" db="EMBL/GenBank/DDBJ databases">
        <authorList>
            <consortium name="DOE Joint Genome Institute"/>
            <person name="Kuo A."/>
            <person name="Tarkka M."/>
            <person name="Buscot F."/>
            <person name="Kohler A."/>
            <person name="Nagy L.G."/>
            <person name="Floudas D."/>
            <person name="Copeland A."/>
            <person name="Barry K.W."/>
            <person name="Cichocki N."/>
            <person name="Veneault-Fourrey C."/>
            <person name="LaButti K."/>
            <person name="Lindquist E.A."/>
            <person name="Lipzen A."/>
            <person name="Lundell T."/>
            <person name="Morin E."/>
            <person name="Murat C."/>
            <person name="Sun H."/>
            <person name="Tunlid A."/>
            <person name="Henrissat B."/>
            <person name="Grigoriev I.V."/>
            <person name="Hibbett D.S."/>
            <person name="Martin F."/>
            <person name="Nordberg H.P."/>
            <person name="Cantor M.N."/>
            <person name="Hua S.X."/>
        </authorList>
    </citation>
    <scope>NUCLEOTIDE SEQUENCE [LARGE SCALE GENOMIC DNA]</scope>
    <source>
        <strain evidence="7 8">F 1598</strain>
    </source>
</reference>
<dbReference type="OrthoDB" id="5800476at2759"/>
<accession>A0A0C3BCN7</accession>
<dbReference type="PANTHER" id="PTHR11909">
    <property type="entry name" value="CASEIN KINASE-RELATED"/>
    <property type="match status" value="1"/>
</dbReference>
<evidence type="ECO:0000259" key="6">
    <source>
        <dbReference type="PROSITE" id="PS50011"/>
    </source>
</evidence>
<organism evidence="7 8">
    <name type="scientific">Piloderma croceum (strain F 1598)</name>
    <dbReference type="NCBI Taxonomy" id="765440"/>
    <lineage>
        <taxon>Eukaryota</taxon>
        <taxon>Fungi</taxon>
        <taxon>Dikarya</taxon>
        <taxon>Basidiomycota</taxon>
        <taxon>Agaricomycotina</taxon>
        <taxon>Agaricomycetes</taxon>
        <taxon>Agaricomycetidae</taxon>
        <taxon>Atheliales</taxon>
        <taxon>Atheliaceae</taxon>
        <taxon>Piloderma</taxon>
    </lineage>
</organism>
<dbReference type="PROSITE" id="PS00108">
    <property type="entry name" value="PROTEIN_KINASE_ST"/>
    <property type="match status" value="1"/>
</dbReference>
<keyword evidence="3 4" id="KW-0067">ATP-binding</keyword>
<dbReference type="HOGENOM" id="CLU_019279_2_0_1"/>
<dbReference type="GO" id="GO:0004674">
    <property type="term" value="F:protein serine/threonine kinase activity"/>
    <property type="evidence" value="ECO:0007669"/>
    <property type="project" value="UniProtKB-KW"/>
</dbReference>
<dbReference type="EC" id="2.7.11.1" evidence="1"/>
<evidence type="ECO:0000256" key="1">
    <source>
        <dbReference type="ARBA" id="ARBA00012513"/>
    </source>
</evidence>
<evidence type="ECO:0000256" key="5">
    <source>
        <dbReference type="RuleBase" id="RU000304"/>
    </source>
</evidence>
<dbReference type="Proteomes" id="UP000054166">
    <property type="component" value="Unassembled WGS sequence"/>
</dbReference>
<dbReference type="Pfam" id="PF00069">
    <property type="entry name" value="Pkinase"/>
    <property type="match status" value="1"/>
</dbReference>
<gene>
    <name evidence="7" type="ORF">PILCRDRAFT_68184</name>
</gene>
<keyword evidence="5" id="KW-0723">Serine/threonine-protein kinase</keyword>